<name>A0A6M0RC85_9CLOT</name>
<dbReference type="RefSeq" id="WP_163249302.1">
    <property type="nucleotide sequence ID" value="NZ_SXDP01000006.1"/>
</dbReference>
<protein>
    <submittedName>
        <fullName evidence="1">Uncharacterized protein</fullName>
    </submittedName>
</protein>
<comment type="caution">
    <text evidence="1">The sequence shown here is derived from an EMBL/GenBank/DDBJ whole genome shotgun (WGS) entry which is preliminary data.</text>
</comment>
<accession>A0A6M0RC85</accession>
<organism evidence="1 2">
    <name type="scientific">Clostridium niameyense</name>
    <dbReference type="NCBI Taxonomy" id="1622073"/>
    <lineage>
        <taxon>Bacteria</taxon>
        <taxon>Bacillati</taxon>
        <taxon>Bacillota</taxon>
        <taxon>Clostridia</taxon>
        <taxon>Eubacteriales</taxon>
        <taxon>Clostridiaceae</taxon>
        <taxon>Clostridium</taxon>
    </lineage>
</organism>
<dbReference type="EMBL" id="SXDP01000006">
    <property type="protein sequence ID" value="NEZ47219.1"/>
    <property type="molecule type" value="Genomic_DNA"/>
</dbReference>
<evidence type="ECO:0000313" key="2">
    <source>
        <dbReference type="Proteomes" id="UP000473885"/>
    </source>
</evidence>
<evidence type="ECO:0000313" key="1">
    <source>
        <dbReference type="EMBL" id="NEZ47219.1"/>
    </source>
</evidence>
<reference evidence="1 2" key="1">
    <citation type="submission" date="2019-04" db="EMBL/GenBank/DDBJ databases">
        <title>Genome sequencing of Clostridium botulinum Groups I-IV and Clostridium butyricum.</title>
        <authorList>
            <person name="Brunt J."/>
            <person name="Van Vliet A.H.M."/>
            <person name="Stringer S.C."/>
            <person name="Carter A.T."/>
            <person name="Peck M.W."/>
        </authorList>
    </citation>
    <scope>NUCLEOTIDE SEQUENCE [LARGE SCALE GENOMIC DNA]</scope>
    <source>
        <strain evidence="1 2">IFR 18/094</strain>
    </source>
</reference>
<gene>
    <name evidence="1" type="ORF">FDF74_08355</name>
</gene>
<proteinExistence type="predicted"/>
<dbReference type="Proteomes" id="UP000473885">
    <property type="component" value="Unassembled WGS sequence"/>
</dbReference>
<sequence length="176" mass="19850">MEKFIKKGVPVLILMGMLVCSIGFGSKVQAAGSAKPVSYFKIMQGMDGEAILIYDRNDPSANIQTIKQEKFPLYLLTYQIHHGSITEVSIDNKKIPEVRSEDEFYRRGENEPVFYEIEKKAAEKSSYDNSVLSWETAIAISTLSKGEHTITLKCQSKFDKLQGNNTIYDSIKINVQ</sequence>
<dbReference type="AlphaFoldDB" id="A0A6M0RC85"/>
<keyword evidence="2" id="KW-1185">Reference proteome</keyword>